<evidence type="ECO:0000256" key="1">
    <source>
        <dbReference type="PROSITE-ProRule" id="PRU00182"/>
    </source>
</evidence>
<dbReference type="InterPro" id="IPR036986">
    <property type="entry name" value="S4_RNA-bd_sf"/>
</dbReference>
<proteinExistence type="predicted"/>
<reference evidence="4" key="1">
    <citation type="journal article" date="2019" name="Int. J. Syst. Evol. Microbiol.">
        <title>The Global Catalogue of Microorganisms (GCM) 10K type strain sequencing project: providing services to taxonomists for standard genome sequencing and annotation.</title>
        <authorList>
            <consortium name="The Broad Institute Genomics Platform"/>
            <consortium name="The Broad Institute Genome Sequencing Center for Infectious Disease"/>
            <person name="Wu L."/>
            <person name="Ma J."/>
        </authorList>
    </citation>
    <scope>NUCLEOTIDE SEQUENCE [LARGE SCALE GENOMIC DNA]</scope>
    <source>
        <strain evidence="4">JCM 1405</strain>
    </source>
</reference>
<dbReference type="InterPro" id="IPR040591">
    <property type="entry name" value="RqcP2_RBD"/>
</dbReference>
<dbReference type="Gene3D" id="3.30.70.330">
    <property type="match status" value="1"/>
</dbReference>
<dbReference type="InterPro" id="IPR012677">
    <property type="entry name" value="Nucleotide-bd_a/b_plait_sf"/>
</dbReference>
<keyword evidence="4" id="KW-1185">Reference proteome</keyword>
<keyword evidence="1" id="KW-0694">RNA-binding</keyword>
<protein>
    <submittedName>
        <fullName evidence="3">YlmH/Sll1252 family protein</fullName>
    </submittedName>
</protein>
<dbReference type="Proteomes" id="UP001500339">
    <property type="component" value="Unassembled WGS sequence"/>
</dbReference>
<dbReference type="SUPFAM" id="SSF55174">
    <property type="entry name" value="Alpha-L RNA-binding motif"/>
    <property type="match status" value="1"/>
</dbReference>
<dbReference type="SMART" id="SM00363">
    <property type="entry name" value="S4"/>
    <property type="match status" value="1"/>
</dbReference>
<dbReference type="Gene3D" id="3.10.290.10">
    <property type="entry name" value="RNA-binding S4 domain"/>
    <property type="match status" value="1"/>
</dbReference>
<comment type="caution">
    <text evidence="3">The sequence shown here is derived from an EMBL/GenBank/DDBJ whole genome shotgun (WGS) entry which is preliminary data.</text>
</comment>
<dbReference type="Pfam" id="PF17774">
    <property type="entry name" value="YlmH_RBD"/>
    <property type="match status" value="1"/>
</dbReference>
<accession>A0ABP3U9K5</accession>
<dbReference type="CDD" id="cd00165">
    <property type="entry name" value="S4"/>
    <property type="match status" value="1"/>
</dbReference>
<feature type="domain" description="RNA-binding S4" evidence="2">
    <location>
        <begin position="181"/>
        <end position="239"/>
    </location>
</feature>
<dbReference type="PROSITE" id="PS50889">
    <property type="entry name" value="S4"/>
    <property type="match status" value="1"/>
</dbReference>
<sequence>MIDKAVFLNLIEYEDKNRLSNIYGKLLFAEKTNSTVYTEDFYPPNVWKVLERVSGSISVNVYSNGVFKDAERRIISFSSDEVWYYPIKLLKITNLSSFSVLCHRDYLGALMALGLKREKFGDLIIKDETCYLPVKEELSEYIITNLKGVGACPCKVEVVDVYDEIIPDFNFEEVFLIITSNRLDCIVSSLTKLSRTKAMEIIQNSKVLVDYVVVKDKDKTVEDGAIITIRGYGKFKYIGQSGVTGSGRKRVLFKKFV</sequence>
<dbReference type="EMBL" id="BAAACF010000001">
    <property type="protein sequence ID" value="GAA0723908.1"/>
    <property type="molecule type" value="Genomic_DNA"/>
</dbReference>
<dbReference type="InterPro" id="IPR002942">
    <property type="entry name" value="S4_RNA-bd"/>
</dbReference>
<evidence type="ECO:0000313" key="3">
    <source>
        <dbReference type="EMBL" id="GAA0723908.1"/>
    </source>
</evidence>
<name>A0ABP3U9K5_9CLOT</name>
<organism evidence="3 4">
    <name type="scientific">Clostridium malenominatum</name>
    <dbReference type="NCBI Taxonomy" id="1539"/>
    <lineage>
        <taxon>Bacteria</taxon>
        <taxon>Bacillati</taxon>
        <taxon>Bacillota</taxon>
        <taxon>Clostridia</taxon>
        <taxon>Eubacteriales</taxon>
        <taxon>Clostridiaceae</taxon>
        <taxon>Clostridium</taxon>
    </lineage>
</organism>
<dbReference type="RefSeq" id="WP_343768822.1">
    <property type="nucleotide sequence ID" value="NZ_BAAACF010000001.1"/>
</dbReference>
<evidence type="ECO:0000313" key="4">
    <source>
        <dbReference type="Proteomes" id="UP001500339"/>
    </source>
</evidence>
<evidence type="ECO:0000259" key="2">
    <source>
        <dbReference type="SMART" id="SM00363"/>
    </source>
</evidence>
<gene>
    <name evidence="3" type="ORF">GCM10008905_17140</name>
</gene>